<evidence type="ECO:0000256" key="1">
    <source>
        <dbReference type="SAM" id="Phobius"/>
    </source>
</evidence>
<reference evidence="2 3" key="1">
    <citation type="submission" date="2016-11" db="EMBL/GenBank/DDBJ databases">
        <authorList>
            <person name="Jaros S."/>
            <person name="Januszkiewicz K."/>
            <person name="Wedrychowicz H."/>
        </authorList>
    </citation>
    <scope>NUCLEOTIDE SEQUENCE [LARGE SCALE GENOMIC DNA]</scope>
    <source>
        <strain evidence="2 3">DSM 16917</strain>
    </source>
</reference>
<keyword evidence="1" id="KW-0472">Membrane</keyword>
<dbReference type="STRING" id="299255.SAMN02745129_3257"/>
<sequence length="49" mass="5779">MAWLLILLLLGLVLLVEWVDLWALAMVDGAFYWALLPVLAGVLLWRWWR</sequence>
<keyword evidence="3" id="KW-1185">Reference proteome</keyword>
<accession>A0A1M5X5V5</accession>
<dbReference type="Proteomes" id="UP000184268">
    <property type="component" value="Unassembled WGS sequence"/>
</dbReference>
<organism evidence="2 3">
    <name type="scientific">Ferrimonas marina</name>
    <dbReference type="NCBI Taxonomy" id="299255"/>
    <lineage>
        <taxon>Bacteria</taxon>
        <taxon>Pseudomonadati</taxon>
        <taxon>Pseudomonadota</taxon>
        <taxon>Gammaproteobacteria</taxon>
        <taxon>Alteromonadales</taxon>
        <taxon>Ferrimonadaceae</taxon>
        <taxon>Ferrimonas</taxon>
    </lineage>
</organism>
<dbReference type="AlphaFoldDB" id="A0A1M5X5V5"/>
<protein>
    <submittedName>
        <fullName evidence="2">Uncharacterized protein</fullName>
    </submittedName>
</protein>
<dbReference type="RefSeq" id="WP_156480005.1">
    <property type="nucleotide sequence ID" value="NZ_FQXG01000005.1"/>
</dbReference>
<evidence type="ECO:0000313" key="3">
    <source>
        <dbReference type="Proteomes" id="UP000184268"/>
    </source>
</evidence>
<gene>
    <name evidence="2" type="ORF">SAMN02745129_3257</name>
</gene>
<proteinExistence type="predicted"/>
<evidence type="ECO:0000313" key="2">
    <source>
        <dbReference type="EMBL" id="SHH95205.1"/>
    </source>
</evidence>
<feature type="transmembrane region" description="Helical" evidence="1">
    <location>
        <begin position="31"/>
        <end position="48"/>
    </location>
</feature>
<dbReference type="EMBL" id="FQXG01000005">
    <property type="protein sequence ID" value="SHH95205.1"/>
    <property type="molecule type" value="Genomic_DNA"/>
</dbReference>
<keyword evidence="1" id="KW-0812">Transmembrane</keyword>
<keyword evidence="1" id="KW-1133">Transmembrane helix</keyword>
<name>A0A1M5X5V5_9GAMM</name>